<dbReference type="PANTHER" id="PTHR47333">
    <property type="entry name" value="VON WILLEBRAND FACTOR C AND EGF DOMAIN-CONTAINING PROTEIN"/>
    <property type="match status" value="1"/>
</dbReference>
<dbReference type="InterPro" id="IPR009030">
    <property type="entry name" value="Growth_fac_rcpt_cys_sf"/>
</dbReference>
<protein>
    <recommendedName>
        <fullName evidence="9">EGF-like domain-containing protein</fullName>
    </recommendedName>
</protein>
<dbReference type="SUPFAM" id="SSF57196">
    <property type="entry name" value="EGF/Laminin"/>
    <property type="match status" value="1"/>
</dbReference>
<evidence type="ECO:0000256" key="2">
    <source>
        <dbReference type="ARBA" id="ARBA00022525"/>
    </source>
</evidence>
<organism evidence="10 11">
    <name type="scientific">Porites evermanni</name>
    <dbReference type="NCBI Taxonomy" id="104178"/>
    <lineage>
        <taxon>Eukaryota</taxon>
        <taxon>Metazoa</taxon>
        <taxon>Cnidaria</taxon>
        <taxon>Anthozoa</taxon>
        <taxon>Hexacorallia</taxon>
        <taxon>Scleractinia</taxon>
        <taxon>Fungiina</taxon>
        <taxon>Poritidae</taxon>
        <taxon>Porites</taxon>
    </lineage>
</organism>
<dbReference type="Pfam" id="PF14670">
    <property type="entry name" value="FXa_inhibition"/>
    <property type="match status" value="1"/>
</dbReference>
<evidence type="ECO:0000256" key="3">
    <source>
        <dbReference type="ARBA" id="ARBA00022536"/>
    </source>
</evidence>
<dbReference type="PROSITE" id="PS00010">
    <property type="entry name" value="ASX_HYDROXYL"/>
    <property type="match status" value="3"/>
</dbReference>
<dbReference type="SMART" id="SM00181">
    <property type="entry name" value="EGF"/>
    <property type="match status" value="4"/>
</dbReference>
<keyword evidence="3 8" id="KW-0245">EGF-like domain</keyword>
<comment type="caution">
    <text evidence="8">Lacks conserved residue(s) required for the propagation of feature annotation.</text>
</comment>
<dbReference type="InterPro" id="IPR001881">
    <property type="entry name" value="EGF-like_Ca-bd_dom"/>
</dbReference>
<evidence type="ECO:0000256" key="8">
    <source>
        <dbReference type="PROSITE-ProRule" id="PRU00076"/>
    </source>
</evidence>
<dbReference type="InterPro" id="IPR000742">
    <property type="entry name" value="EGF"/>
</dbReference>
<dbReference type="InterPro" id="IPR052080">
    <property type="entry name" value="vWF_C/EGF_Fibrillin"/>
</dbReference>
<evidence type="ECO:0000256" key="4">
    <source>
        <dbReference type="ARBA" id="ARBA00022729"/>
    </source>
</evidence>
<evidence type="ECO:0000256" key="5">
    <source>
        <dbReference type="ARBA" id="ARBA00022737"/>
    </source>
</evidence>
<dbReference type="PANTHER" id="PTHR47333:SF4">
    <property type="entry name" value="EGF-LIKE DOMAIN-CONTAINING PROTEIN"/>
    <property type="match status" value="1"/>
</dbReference>
<evidence type="ECO:0000256" key="7">
    <source>
        <dbReference type="ARBA" id="ARBA00023180"/>
    </source>
</evidence>
<keyword evidence="7" id="KW-0325">Glycoprotein</keyword>
<feature type="non-terminal residue" evidence="10">
    <location>
        <position position="1"/>
    </location>
</feature>
<dbReference type="PROSITE" id="PS01186">
    <property type="entry name" value="EGF_2"/>
    <property type="match status" value="2"/>
</dbReference>
<keyword evidence="4" id="KW-0732">Signal</keyword>
<keyword evidence="11" id="KW-1185">Reference proteome</keyword>
<dbReference type="Proteomes" id="UP001159427">
    <property type="component" value="Unassembled WGS sequence"/>
</dbReference>
<accession>A0ABN8PT93</accession>
<comment type="caution">
    <text evidence="10">The sequence shown here is derived from an EMBL/GenBank/DDBJ whole genome shotgun (WGS) entry which is preliminary data.</text>
</comment>
<dbReference type="PROSITE" id="PS50026">
    <property type="entry name" value="EGF_3"/>
    <property type="match status" value="1"/>
</dbReference>
<dbReference type="Gene3D" id="2.10.25.10">
    <property type="entry name" value="Laminin"/>
    <property type="match status" value="4"/>
</dbReference>
<feature type="domain" description="EGF-like" evidence="9">
    <location>
        <begin position="89"/>
        <end position="129"/>
    </location>
</feature>
<dbReference type="Pfam" id="PF07645">
    <property type="entry name" value="EGF_CA"/>
    <property type="match status" value="3"/>
</dbReference>
<reference evidence="10 11" key="1">
    <citation type="submission" date="2022-05" db="EMBL/GenBank/DDBJ databases">
        <authorList>
            <consortium name="Genoscope - CEA"/>
            <person name="William W."/>
        </authorList>
    </citation>
    <scope>NUCLEOTIDE SEQUENCE [LARGE SCALE GENOMIC DNA]</scope>
</reference>
<dbReference type="InterPro" id="IPR018097">
    <property type="entry name" value="EGF_Ca-bd_CS"/>
</dbReference>
<evidence type="ECO:0000313" key="10">
    <source>
        <dbReference type="EMBL" id="CAH3149971.1"/>
    </source>
</evidence>
<dbReference type="SUPFAM" id="SSF57184">
    <property type="entry name" value="Growth factor receptor domain"/>
    <property type="match status" value="1"/>
</dbReference>
<dbReference type="InterPro" id="IPR049883">
    <property type="entry name" value="NOTCH1_EGF-like"/>
</dbReference>
<dbReference type="EMBL" id="CALNXI010000983">
    <property type="protein sequence ID" value="CAH3149971.1"/>
    <property type="molecule type" value="Genomic_DNA"/>
</dbReference>
<evidence type="ECO:0000256" key="6">
    <source>
        <dbReference type="ARBA" id="ARBA00023157"/>
    </source>
</evidence>
<keyword evidence="2" id="KW-0964">Secreted</keyword>
<dbReference type="SMART" id="SM00179">
    <property type="entry name" value="EGF_CA"/>
    <property type="match status" value="4"/>
</dbReference>
<gene>
    <name evidence="10" type="ORF">PEVE_00045091</name>
</gene>
<evidence type="ECO:0000313" key="11">
    <source>
        <dbReference type="Proteomes" id="UP001159427"/>
    </source>
</evidence>
<evidence type="ECO:0000256" key="1">
    <source>
        <dbReference type="ARBA" id="ARBA00004613"/>
    </source>
</evidence>
<keyword evidence="6" id="KW-1015">Disulfide bond</keyword>
<proteinExistence type="predicted"/>
<evidence type="ECO:0000259" key="9">
    <source>
        <dbReference type="PROSITE" id="PS50026"/>
    </source>
</evidence>
<name>A0ABN8PT93_9CNID</name>
<dbReference type="InterPro" id="IPR000152">
    <property type="entry name" value="EGF-type_Asp/Asn_hydroxyl_site"/>
</dbReference>
<keyword evidence="5" id="KW-0677">Repeat</keyword>
<sequence length="184" mass="20836">DIDECSKNPDACDKSTTTCRNSVGSYSCPCRPGYERYSRYQCNDIDECTRNTHQCVLYSTYCYNIVGSYECKCRSGFEPDLNSIYQCKDKDECALANSGCQHTCTNTDGSYKCSCNSGYRLKRDGLTCEGKIMIVLNHDIDECTDGWALCDTLSTTCRNLIPSYDCNCKEGYKFIPNNKYRCGR</sequence>
<comment type="subcellular location">
    <subcellularLocation>
        <location evidence="1">Secreted</location>
    </subcellularLocation>
</comment>
<dbReference type="PROSITE" id="PS01187">
    <property type="entry name" value="EGF_CA"/>
    <property type="match status" value="2"/>
</dbReference>